<feature type="active site" description="4-aspartylphosphate intermediate" evidence="4">
    <location>
        <position position="744"/>
    </location>
</feature>
<dbReference type="GO" id="GO:0000287">
    <property type="term" value="F:magnesium ion binding"/>
    <property type="evidence" value="ECO:0007669"/>
    <property type="project" value="UniProtKB-UniRule"/>
</dbReference>
<keyword evidence="12" id="KW-1185">Reference proteome</keyword>
<evidence type="ECO:0000256" key="5">
    <source>
        <dbReference type="PIRSR" id="PIRSR606539-2"/>
    </source>
</evidence>
<comment type="similarity">
    <text evidence="7">Belongs to the cation transport ATPase (P-type) (TC 3.A.3) family. Type IV subfamily.</text>
</comment>
<dbReference type="InterPro" id="IPR023299">
    <property type="entry name" value="ATPase_P-typ_cyto_dom_N"/>
</dbReference>
<feature type="domain" description="P-type ATPase N-terminal" evidence="10">
    <location>
        <begin position="371"/>
        <end position="426"/>
    </location>
</feature>
<feature type="compositionally biased region" description="Basic and acidic residues" evidence="8">
    <location>
        <begin position="133"/>
        <end position="147"/>
    </location>
</feature>
<feature type="region of interest" description="Disordered" evidence="8">
    <location>
        <begin position="114"/>
        <end position="147"/>
    </location>
</feature>
<dbReference type="Gene3D" id="3.40.50.1000">
    <property type="entry name" value="HAD superfamily/HAD-like"/>
    <property type="match status" value="1"/>
</dbReference>
<sequence length="1102" mass="123197">MSSPEKEMEEKTQKMASEKEDQTDHWKPKVDLMSEEVTNYSPRKLETMLKEGFTPWKPIMPSAAVTAESSTTNLDKMSVEEGSAPKKIEIIPKLDRPGVLDAISRPSVSASLPPEIRYERERREMSVSPARKTITDHSKDAEPITASERADLKATIARKTVAPIAPLSLTERRELLRSISVVGKEPETPLWFSGDTDDTAEGIDEETEMVEEQPMHRAPELTMARSRFAPPLPAAVPTTPIPEPPSAPILRYQRAASSRLTRVPTKRVFPMPNLKDEEVLNPFSKKERKALVRSLSMAVTSTEEPLWRSDLGDSRESDDGRPRDEERLKPPLLLPPELDELKKAKKPKPTKRFRKVRVHVTDLARSHAVDSLEFCSNKVQSAKYSLSTFLPMNLFTQCCRAANLYFILIAALQLIPGFAPTSWGTTLGPLAFVLLLNATKEGIDDFKRNLSDRMVNKQKVDVLNEGQFLEMNWSSVVVGDIVRVKRDDEFPADLVFLSSSDPKGLAYIETSNLDGEPSLKTRNAFYKATQASAEEEDDSALSIFSGLLIECELPNNRLYKFDGAINLQDYGKLPLDVRQVLLRGATLRNTDWILGVVVYTGADTKFVRNMIPGQRKVTELEKNMNILVAVVFGCQLALCIGLSTAQDQWMRKNTNLFYAPYNIFSEQVGVVPSEIGAQFGRFLILLDQLIPISLYVTLELVKVIQSYFLDHDLQMYHEPTDTFARARTTSLNEELGQVQYVMTDKTGTLTQNLMAFVQCSVNGAIYGNPTHVAKASDGGKRPTVHSIIEDANLQSVLKHIAEGSKEPAAKSCHAFFSHLAICHVIQPVEGNYGKPAKTPKEQRAKEAAAGQGNERFIRYVGPSPDEEALVQGSAECGYRLKKRTGDELQVEMPGRGLQKFAVLATLEFTSERKRMSIICRDSRGRIKLYCKGADSVVFKRLGRDQDDIIESTLKQLEEFARYGFRTLCMAEREISNDEYDQWADQFRTASVALDERDEKVAAVAEEIERDLILLGATAVEDKLQAGVPETVTFLALAGIKVWVLTGDKLETSVSVGLACNLLADSMHLFLISDSVQKSVPQMLRSMLDEARRQQRSKMRNGH</sequence>
<feature type="binding site" evidence="6">
    <location>
        <position position="746"/>
    </location>
    <ligand>
        <name>Mg(2+)</name>
        <dbReference type="ChEBI" id="CHEBI:18420"/>
    </ligand>
</feature>
<dbReference type="InterPro" id="IPR018303">
    <property type="entry name" value="ATPase_P-typ_P_site"/>
</dbReference>
<keyword evidence="6" id="KW-0479">Metal-binding</keyword>
<dbReference type="GO" id="GO:0005524">
    <property type="term" value="F:ATP binding"/>
    <property type="evidence" value="ECO:0007669"/>
    <property type="project" value="UniProtKB-UniRule"/>
</dbReference>
<dbReference type="InterPro" id="IPR008250">
    <property type="entry name" value="ATPase_P-typ_transduc_dom_A_sf"/>
</dbReference>
<gene>
    <name evidence="11" type="ORF">R1flu_025053</name>
</gene>
<name>A0ABD1XZQ1_9MARC</name>
<feature type="region of interest" description="Disordered" evidence="8">
    <location>
        <begin position="1"/>
        <end position="30"/>
    </location>
</feature>
<dbReference type="InterPro" id="IPR023214">
    <property type="entry name" value="HAD_sf"/>
</dbReference>
<dbReference type="Proteomes" id="UP001605036">
    <property type="component" value="Unassembled WGS sequence"/>
</dbReference>
<feature type="compositionally biased region" description="Basic and acidic residues" evidence="8">
    <location>
        <begin position="305"/>
        <end position="329"/>
    </location>
</feature>
<evidence type="ECO:0000256" key="2">
    <source>
        <dbReference type="ARBA" id="ARBA00022989"/>
    </source>
</evidence>
<comment type="catalytic activity">
    <reaction evidence="7">
        <text>ATP + H2O + phospholipidSide 1 = ADP + phosphate + phospholipidSide 2.</text>
        <dbReference type="EC" id="7.6.2.1"/>
    </reaction>
</comment>
<feature type="binding site" evidence="5">
    <location>
        <position position="745"/>
    </location>
    <ligand>
        <name>ATP</name>
        <dbReference type="ChEBI" id="CHEBI:30616"/>
    </ligand>
</feature>
<evidence type="ECO:0000256" key="7">
    <source>
        <dbReference type="RuleBase" id="RU362033"/>
    </source>
</evidence>
<dbReference type="SUPFAM" id="SSF56784">
    <property type="entry name" value="HAD-like"/>
    <property type="match status" value="1"/>
</dbReference>
<dbReference type="SUPFAM" id="SSF81660">
    <property type="entry name" value="Metal cation-transporting ATPase, ATP-binding domain N"/>
    <property type="match status" value="1"/>
</dbReference>
<evidence type="ECO:0000256" key="1">
    <source>
        <dbReference type="ARBA" id="ARBA00022692"/>
    </source>
</evidence>
<dbReference type="PANTHER" id="PTHR24092:SF218">
    <property type="entry name" value="PHOSPHOLIPID-TRANSPORTING ATPASE"/>
    <property type="match status" value="1"/>
</dbReference>
<comment type="subcellular location">
    <subcellularLocation>
        <location evidence="7">Membrane</location>
        <topology evidence="7">Multi-pass membrane protein</topology>
    </subcellularLocation>
</comment>
<dbReference type="NCBIfam" id="TIGR01652">
    <property type="entry name" value="ATPase-Plipid"/>
    <property type="match status" value="1"/>
</dbReference>
<accession>A0ABD1XZQ1</accession>
<keyword evidence="7" id="KW-1278">Translocase</keyword>
<keyword evidence="5 7" id="KW-0547">Nucleotide-binding</keyword>
<feature type="region of interest" description="Disordered" evidence="8">
    <location>
        <begin position="303"/>
        <end position="339"/>
    </location>
</feature>
<evidence type="ECO:0000313" key="11">
    <source>
        <dbReference type="EMBL" id="KAL2613361.1"/>
    </source>
</evidence>
<proteinExistence type="inferred from homology"/>
<dbReference type="Gene3D" id="3.40.1110.10">
    <property type="entry name" value="Calcium-transporting ATPase, cytoplasmic domain N"/>
    <property type="match status" value="1"/>
</dbReference>
<feature type="binding site" evidence="5">
    <location>
        <position position="965"/>
    </location>
    <ligand>
        <name>ATP</name>
        <dbReference type="ChEBI" id="CHEBI:30616"/>
    </ligand>
</feature>
<evidence type="ECO:0000256" key="4">
    <source>
        <dbReference type="PIRSR" id="PIRSR606539-1"/>
    </source>
</evidence>
<feature type="binding site" evidence="5">
    <location>
        <position position="1047"/>
    </location>
    <ligand>
        <name>ATP</name>
        <dbReference type="ChEBI" id="CHEBI:30616"/>
    </ligand>
</feature>
<organism evidence="11 12">
    <name type="scientific">Riccia fluitans</name>
    <dbReference type="NCBI Taxonomy" id="41844"/>
    <lineage>
        <taxon>Eukaryota</taxon>
        <taxon>Viridiplantae</taxon>
        <taxon>Streptophyta</taxon>
        <taxon>Embryophyta</taxon>
        <taxon>Marchantiophyta</taxon>
        <taxon>Marchantiopsida</taxon>
        <taxon>Marchantiidae</taxon>
        <taxon>Marchantiales</taxon>
        <taxon>Ricciaceae</taxon>
        <taxon>Riccia</taxon>
    </lineage>
</organism>
<dbReference type="InterPro" id="IPR032631">
    <property type="entry name" value="P-type_ATPase_N"/>
</dbReference>
<feature type="domain" description="P-type ATPase A" evidence="9">
    <location>
        <begin position="456"/>
        <end position="522"/>
    </location>
</feature>
<evidence type="ECO:0000256" key="8">
    <source>
        <dbReference type="SAM" id="MobiDB-lite"/>
    </source>
</evidence>
<dbReference type="PANTHER" id="PTHR24092">
    <property type="entry name" value="PROBABLE PHOSPHOLIPID-TRANSPORTING ATPASE"/>
    <property type="match status" value="1"/>
</dbReference>
<feature type="binding site" evidence="5">
    <location>
        <position position="746"/>
    </location>
    <ligand>
        <name>ATP</name>
        <dbReference type="ChEBI" id="CHEBI:30616"/>
    </ligand>
</feature>
<dbReference type="SUPFAM" id="SSF81653">
    <property type="entry name" value="Calcium ATPase, transduction domain A"/>
    <property type="match status" value="1"/>
</dbReference>
<evidence type="ECO:0000256" key="3">
    <source>
        <dbReference type="ARBA" id="ARBA00023136"/>
    </source>
</evidence>
<dbReference type="GO" id="GO:0016020">
    <property type="term" value="C:membrane"/>
    <property type="evidence" value="ECO:0007669"/>
    <property type="project" value="UniProtKB-SubCell"/>
</dbReference>
<feature type="binding site" evidence="5">
    <location>
        <position position="908"/>
    </location>
    <ligand>
        <name>ATP</name>
        <dbReference type="ChEBI" id="CHEBI:30616"/>
    </ligand>
</feature>
<dbReference type="InterPro" id="IPR006539">
    <property type="entry name" value="P-type_ATPase_IV"/>
</dbReference>
<evidence type="ECO:0000259" key="9">
    <source>
        <dbReference type="Pfam" id="PF00122"/>
    </source>
</evidence>
<reference evidence="11 12" key="1">
    <citation type="submission" date="2024-09" db="EMBL/GenBank/DDBJ databases">
        <title>Chromosome-scale assembly of Riccia fluitans.</title>
        <authorList>
            <person name="Paukszto L."/>
            <person name="Sawicki J."/>
            <person name="Karawczyk K."/>
            <person name="Piernik-Szablinska J."/>
            <person name="Szczecinska M."/>
            <person name="Mazdziarz M."/>
        </authorList>
    </citation>
    <scope>NUCLEOTIDE SEQUENCE [LARGE SCALE GENOMIC DNA]</scope>
    <source>
        <strain evidence="11">Rf_01</strain>
        <tissue evidence="11">Aerial parts of the thallus</tissue>
    </source>
</reference>
<evidence type="ECO:0000256" key="6">
    <source>
        <dbReference type="PIRSR" id="PIRSR606539-3"/>
    </source>
</evidence>
<keyword evidence="5 7" id="KW-0067">ATP-binding</keyword>
<dbReference type="Pfam" id="PF16209">
    <property type="entry name" value="PhoLip_ATPase_N"/>
    <property type="match status" value="1"/>
</dbReference>
<feature type="region of interest" description="Disordered" evidence="8">
    <location>
        <begin position="64"/>
        <end position="83"/>
    </location>
</feature>
<keyword evidence="2" id="KW-1133">Transmembrane helix</keyword>
<feature type="binding site" evidence="5">
    <location>
        <position position="866"/>
    </location>
    <ligand>
        <name>ATP</name>
        <dbReference type="ChEBI" id="CHEBI:30616"/>
    </ligand>
</feature>
<evidence type="ECO:0000313" key="12">
    <source>
        <dbReference type="Proteomes" id="UP001605036"/>
    </source>
</evidence>
<keyword evidence="3" id="KW-0472">Membrane</keyword>
<dbReference type="SUPFAM" id="SSF81665">
    <property type="entry name" value="Calcium ATPase, transmembrane domain M"/>
    <property type="match status" value="1"/>
</dbReference>
<dbReference type="PROSITE" id="PS00154">
    <property type="entry name" value="ATPASE_E1_E2"/>
    <property type="match status" value="1"/>
</dbReference>
<dbReference type="EC" id="7.6.2.1" evidence="7"/>
<feature type="compositionally biased region" description="Basic and acidic residues" evidence="8">
    <location>
        <begin position="116"/>
        <end position="125"/>
    </location>
</feature>
<dbReference type="EMBL" id="JBHFFA010000007">
    <property type="protein sequence ID" value="KAL2613361.1"/>
    <property type="molecule type" value="Genomic_DNA"/>
</dbReference>
<dbReference type="InterPro" id="IPR036412">
    <property type="entry name" value="HAD-like_sf"/>
</dbReference>
<feature type="binding site" evidence="5">
    <location>
        <position position="1046"/>
    </location>
    <ligand>
        <name>ATP</name>
        <dbReference type="ChEBI" id="CHEBI:30616"/>
    </ligand>
</feature>
<dbReference type="Pfam" id="PF13246">
    <property type="entry name" value="Cation_ATPase"/>
    <property type="match status" value="1"/>
</dbReference>
<feature type="binding site" evidence="6">
    <location>
        <position position="744"/>
    </location>
    <ligand>
        <name>Mg(2+)</name>
        <dbReference type="ChEBI" id="CHEBI:18420"/>
    </ligand>
</feature>
<feature type="binding site" evidence="5">
    <location>
        <position position="744"/>
    </location>
    <ligand>
        <name>ATP</name>
        <dbReference type="ChEBI" id="CHEBI:30616"/>
    </ligand>
</feature>
<dbReference type="InterPro" id="IPR023298">
    <property type="entry name" value="ATPase_P-typ_TM_dom_sf"/>
</dbReference>
<dbReference type="AlphaFoldDB" id="A0ABD1XZQ1"/>
<dbReference type="GO" id="GO:0140326">
    <property type="term" value="F:ATPase-coupled intramembrane lipid transporter activity"/>
    <property type="evidence" value="ECO:0007669"/>
    <property type="project" value="UniProtKB-EC"/>
</dbReference>
<dbReference type="PRINTS" id="PR00119">
    <property type="entry name" value="CATATPASE"/>
</dbReference>
<comment type="caution">
    <text evidence="11">The sequence shown here is derived from an EMBL/GenBank/DDBJ whole genome shotgun (WGS) entry which is preliminary data.</text>
</comment>
<dbReference type="InterPro" id="IPR059000">
    <property type="entry name" value="ATPase_P-type_domA"/>
</dbReference>
<feature type="binding site" evidence="5">
    <location>
        <position position="931"/>
    </location>
    <ligand>
        <name>ATP</name>
        <dbReference type="ChEBI" id="CHEBI:30616"/>
    </ligand>
</feature>
<keyword evidence="1" id="KW-0812">Transmembrane</keyword>
<feature type="binding site" evidence="5">
    <location>
        <position position="1045"/>
    </location>
    <ligand>
        <name>ATP</name>
        <dbReference type="ChEBI" id="CHEBI:30616"/>
    </ligand>
</feature>
<dbReference type="Gene3D" id="2.70.150.10">
    <property type="entry name" value="Calcium-transporting ATPase, cytoplasmic transduction domain A"/>
    <property type="match status" value="1"/>
</dbReference>
<dbReference type="Pfam" id="PF00122">
    <property type="entry name" value="E1-E2_ATPase"/>
    <property type="match status" value="1"/>
</dbReference>
<comment type="cofactor">
    <cofactor evidence="6">
        <name>Mg(2+)</name>
        <dbReference type="ChEBI" id="CHEBI:18420"/>
    </cofactor>
</comment>
<keyword evidence="6 7" id="KW-0460">Magnesium</keyword>
<evidence type="ECO:0000259" key="10">
    <source>
        <dbReference type="Pfam" id="PF16209"/>
    </source>
</evidence>
<protein>
    <recommendedName>
        <fullName evidence="7">Phospholipid-transporting ATPase</fullName>
        <ecNumber evidence="7">7.6.2.1</ecNumber>
    </recommendedName>
</protein>